<dbReference type="Proteomes" id="UP000007491">
    <property type="component" value="Chromosome"/>
</dbReference>
<accession>F0TF43</accession>
<reference key="2">
    <citation type="submission" date="2011-02" db="EMBL/GenBank/DDBJ databases">
        <authorList>
            <person name="Roh H."/>
            <person name="Ko H.-J."/>
            <person name="Kim S.-H."/>
            <person name="Choi I.-G."/>
            <person name="Oh S."/>
        </authorList>
    </citation>
    <scope>NUCLEOTIDE SEQUENCE</scope>
    <source>
        <strain>30SC</strain>
    </source>
</reference>
<reference evidence="1 2" key="1">
    <citation type="journal article" date="2011" name="J. Bacteriol.">
        <title>Complete genome sequencing of Lactobacillus acidophilus 30SC, isolated from swine intestine.</title>
        <authorList>
            <person name="Oh S."/>
            <person name="Roh H."/>
            <person name="Ko H.J."/>
            <person name="Kim S."/>
            <person name="Kim K.H."/>
            <person name="Lee S.E."/>
            <person name="Chang I.S."/>
            <person name="Kim S."/>
            <person name="Choi I.G."/>
        </authorList>
    </citation>
    <scope>NUCLEOTIDE SEQUENCE [LARGE SCALE GENOMIC DNA]</scope>
    <source>
        <strain evidence="1 2">30SC</strain>
    </source>
</reference>
<evidence type="ECO:0000313" key="2">
    <source>
        <dbReference type="Proteomes" id="UP000007491"/>
    </source>
</evidence>
<dbReference type="EMBL" id="CP002559">
    <property type="protein sequence ID" value="ADZ07337.1"/>
    <property type="molecule type" value="Genomic_DNA"/>
</dbReference>
<name>F0TF43_LACAM</name>
<sequence length="30" mass="3448">MSEKLIETVVTKNDLKFALNPVMLVLFILQ</sequence>
<dbReference type="HOGENOM" id="CLU_3404081_0_0_9"/>
<organism evidence="1 2">
    <name type="scientific">Lactobacillus amylovorus</name>
    <dbReference type="NCBI Taxonomy" id="1604"/>
    <lineage>
        <taxon>Bacteria</taxon>
        <taxon>Bacillati</taxon>
        <taxon>Bacillota</taxon>
        <taxon>Bacilli</taxon>
        <taxon>Lactobacillales</taxon>
        <taxon>Lactobacillaceae</taxon>
        <taxon>Lactobacillus</taxon>
    </lineage>
</organism>
<evidence type="ECO:0000313" key="1">
    <source>
        <dbReference type="EMBL" id="ADZ07337.1"/>
    </source>
</evidence>
<dbReference type="KEGG" id="lai:LAC30SC_06015"/>
<dbReference type="AlphaFoldDB" id="F0TF43"/>
<gene>
    <name evidence="1" type="ordered locus">LAC30SC_06015</name>
</gene>
<protein>
    <submittedName>
        <fullName evidence="1">Uncharacterized protein</fullName>
    </submittedName>
</protein>
<proteinExistence type="predicted"/>